<organism evidence="2 4">
    <name type="scientific">Culex pipiens pipiens</name>
    <name type="common">Northern house mosquito</name>
    <dbReference type="NCBI Taxonomy" id="38569"/>
    <lineage>
        <taxon>Eukaryota</taxon>
        <taxon>Metazoa</taxon>
        <taxon>Ecdysozoa</taxon>
        <taxon>Arthropoda</taxon>
        <taxon>Hexapoda</taxon>
        <taxon>Insecta</taxon>
        <taxon>Pterygota</taxon>
        <taxon>Neoptera</taxon>
        <taxon>Endopterygota</taxon>
        <taxon>Diptera</taxon>
        <taxon>Nematocera</taxon>
        <taxon>Culicoidea</taxon>
        <taxon>Culicidae</taxon>
        <taxon>Culicinae</taxon>
        <taxon>Culicini</taxon>
        <taxon>Culex</taxon>
        <taxon>Culex</taxon>
    </lineage>
</organism>
<evidence type="ECO:0000313" key="2">
    <source>
        <dbReference type="EMBL" id="KAL1375196.1"/>
    </source>
</evidence>
<evidence type="ECO:0000256" key="1">
    <source>
        <dbReference type="SAM" id="MobiDB-lite"/>
    </source>
</evidence>
<evidence type="ECO:0000313" key="4">
    <source>
        <dbReference type="Proteomes" id="UP001562425"/>
    </source>
</evidence>
<dbReference type="EMBL" id="JBEHCU010012703">
    <property type="protein sequence ID" value="KAL1375196.1"/>
    <property type="molecule type" value="Genomic_DNA"/>
</dbReference>
<feature type="compositionally biased region" description="Polar residues" evidence="1">
    <location>
        <begin position="32"/>
        <end position="45"/>
    </location>
</feature>
<proteinExistence type="predicted"/>
<keyword evidence="4" id="KW-1185">Reference proteome</keyword>
<name>A0ABD1CFT0_CULPP</name>
<dbReference type="Proteomes" id="UP001562425">
    <property type="component" value="Unassembled WGS sequence"/>
</dbReference>
<dbReference type="EMBL" id="JBEHCU010006088">
    <property type="protein sequence ID" value="KAL1397912.1"/>
    <property type="molecule type" value="Genomic_DNA"/>
</dbReference>
<evidence type="ECO:0000313" key="3">
    <source>
        <dbReference type="EMBL" id="KAL1397912.1"/>
    </source>
</evidence>
<accession>A0ABD1CFT0</accession>
<comment type="caution">
    <text evidence="2">The sequence shown here is derived from an EMBL/GenBank/DDBJ whole genome shotgun (WGS) entry which is preliminary data.</text>
</comment>
<gene>
    <name evidence="3" type="ORF">pipiens_009375</name>
    <name evidence="2" type="ORF">pipiens_017639</name>
</gene>
<reference evidence="2 4" key="1">
    <citation type="submission" date="2024-05" db="EMBL/GenBank/DDBJ databases">
        <title>Culex pipiens pipiens assembly and annotation.</title>
        <authorList>
            <person name="Alout H."/>
            <person name="Durand T."/>
        </authorList>
    </citation>
    <scope>NUCLEOTIDE SEQUENCE [LARGE SCALE GENOMIC DNA]</scope>
    <source>
        <strain evidence="2">HA-2024</strain>
        <tissue evidence="2">Whole body</tissue>
    </source>
</reference>
<feature type="region of interest" description="Disordered" evidence="1">
    <location>
        <begin position="21"/>
        <end position="64"/>
    </location>
</feature>
<sequence length="95" mass="10502">MAGNYKICLLNIALARKHNYKARSEPKLADGRTSSADGEASQSEEPTPAASGLEQAGERGDLRRMPSLSRIDFGRLANTRLKHVSLNDIHDWVRL</sequence>
<protein>
    <submittedName>
        <fullName evidence="2">Uncharacterized protein</fullName>
    </submittedName>
</protein>
<dbReference type="AlphaFoldDB" id="A0ABD1CFT0"/>